<dbReference type="Pfam" id="PF00535">
    <property type="entry name" value="Glycos_transf_2"/>
    <property type="match status" value="1"/>
</dbReference>
<dbReference type="RefSeq" id="WP_182973175.1">
    <property type="nucleotide sequence ID" value="NZ_JABEQN010000005.1"/>
</dbReference>
<protein>
    <submittedName>
        <fullName evidence="2">Glycosyltransferase family 2 protein</fullName>
    </submittedName>
</protein>
<organism evidence="2 5">
    <name type="scientific">Gluconacetobacter dulcium</name>
    <dbReference type="NCBI Taxonomy" id="2729096"/>
    <lineage>
        <taxon>Bacteria</taxon>
        <taxon>Pseudomonadati</taxon>
        <taxon>Pseudomonadota</taxon>
        <taxon>Alphaproteobacteria</taxon>
        <taxon>Acetobacterales</taxon>
        <taxon>Acetobacteraceae</taxon>
        <taxon>Gluconacetobacter</taxon>
    </lineage>
</organism>
<dbReference type="InterPro" id="IPR050834">
    <property type="entry name" value="Glycosyltransf_2"/>
</dbReference>
<name>A0A7W4IJ45_9PROT</name>
<dbReference type="Proteomes" id="UP000561077">
    <property type="component" value="Unassembled WGS sequence"/>
</dbReference>
<evidence type="ECO:0000313" key="4">
    <source>
        <dbReference type="Proteomes" id="UP000540490"/>
    </source>
</evidence>
<dbReference type="Proteomes" id="UP000540490">
    <property type="component" value="Unassembled WGS sequence"/>
</dbReference>
<dbReference type="SUPFAM" id="SSF53448">
    <property type="entry name" value="Nucleotide-diphospho-sugar transferases"/>
    <property type="match status" value="1"/>
</dbReference>
<keyword evidence="4" id="KW-1185">Reference proteome</keyword>
<dbReference type="EMBL" id="JABEQO010000004">
    <property type="protein sequence ID" value="MBB2163835.1"/>
    <property type="molecule type" value="Genomic_DNA"/>
</dbReference>
<dbReference type="Gene3D" id="3.90.550.10">
    <property type="entry name" value="Spore Coat Polysaccharide Biosynthesis Protein SpsA, Chain A"/>
    <property type="match status" value="1"/>
</dbReference>
<accession>A0A7W4IJ45</accession>
<dbReference type="InterPro" id="IPR029044">
    <property type="entry name" value="Nucleotide-diphossugar_trans"/>
</dbReference>
<dbReference type="CDD" id="cd00761">
    <property type="entry name" value="Glyco_tranf_GTA_type"/>
    <property type="match status" value="1"/>
</dbReference>
<proteinExistence type="predicted"/>
<dbReference type="InterPro" id="IPR001173">
    <property type="entry name" value="Glyco_trans_2-like"/>
</dbReference>
<gene>
    <name evidence="3" type="ORF">HLH25_05815</name>
    <name evidence="2" type="ORF">HLH26_04660</name>
</gene>
<evidence type="ECO:0000259" key="1">
    <source>
        <dbReference type="Pfam" id="PF00535"/>
    </source>
</evidence>
<dbReference type="AlphaFoldDB" id="A0A7W4IJ45"/>
<feature type="domain" description="Glycosyltransferase 2-like" evidence="1">
    <location>
        <begin position="14"/>
        <end position="126"/>
    </location>
</feature>
<sequence>MFEPTGLPATPEISAILTTYNRAHLLPRVLEGLAAQRLAAHRFEIVVIDDGSTDETQAILAAWAERLPMRVLRQAQSGLAAAKNLGIFACRAPIIVFLDDDDVADSNLLIGHLSAHLRHPDVNVAVLGHTDLAADIADLPVMRHVTGAGSQLFSYGWMKPGQMLSYREFWGGRSSCKRALLTEHGIFNPIFRFGCEDIELAWRLAPMGLRVVYQPSARATMIRGLTFRDFCHRARRQGRSQWAFANLHGAQEVRDYCEIDQALALWPKVAADITGILHWVEGLDAMMRARGTAVPALATDTQADIDEAYATAFFLCRVQGIAEAAGLPPIFKRPEDLPVSRMDFLDWGVQSDGKTL</sequence>
<evidence type="ECO:0000313" key="5">
    <source>
        <dbReference type="Proteomes" id="UP000561077"/>
    </source>
</evidence>
<reference evidence="4 5" key="1">
    <citation type="submission" date="2020-04" db="EMBL/GenBank/DDBJ databases">
        <title>Description of novel Gluconacetobacter.</title>
        <authorList>
            <person name="Sombolestani A."/>
        </authorList>
    </citation>
    <scope>NUCLEOTIDE SEQUENCE [LARGE SCALE GENOMIC DNA]</scope>
    <source>
        <strain evidence="3 4">LMG 1728</strain>
        <strain evidence="2 5">LMG 1731</strain>
    </source>
</reference>
<dbReference type="EMBL" id="JABEQN010000005">
    <property type="protein sequence ID" value="MBB2193161.1"/>
    <property type="molecule type" value="Genomic_DNA"/>
</dbReference>
<keyword evidence="2" id="KW-0808">Transferase</keyword>
<dbReference type="PANTHER" id="PTHR43685:SF3">
    <property type="entry name" value="SLR2126 PROTEIN"/>
    <property type="match status" value="1"/>
</dbReference>
<dbReference type="PANTHER" id="PTHR43685">
    <property type="entry name" value="GLYCOSYLTRANSFERASE"/>
    <property type="match status" value="1"/>
</dbReference>
<evidence type="ECO:0000313" key="3">
    <source>
        <dbReference type="EMBL" id="MBB2193161.1"/>
    </source>
</evidence>
<evidence type="ECO:0000313" key="2">
    <source>
        <dbReference type="EMBL" id="MBB2163835.1"/>
    </source>
</evidence>
<comment type="caution">
    <text evidence="2">The sequence shown here is derived from an EMBL/GenBank/DDBJ whole genome shotgun (WGS) entry which is preliminary data.</text>
</comment>
<dbReference type="GO" id="GO:0016740">
    <property type="term" value="F:transferase activity"/>
    <property type="evidence" value="ECO:0007669"/>
    <property type="project" value="UniProtKB-KW"/>
</dbReference>